<dbReference type="EMBL" id="MH576973">
    <property type="protein sequence ID" value="AXH67845.1"/>
    <property type="molecule type" value="Genomic_DNA"/>
</dbReference>
<gene>
    <name evidence="2" type="primary">39</name>
    <name evidence="2" type="ORF">SEA_BROMDEN_39</name>
</gene>
<name>A0A345MBH4_9CAUD</name>
<keyword evidence="3" id="KW-1185">Reference proteome</keyword>
<reference evidence="3" key="1">
    <citation type="submission" date="2018-07" db="EMBL/GenBank/DDBJ databases">
        <authorList>
            <person name="Quirk P.G."/>
            <person name="Krulwich T.A."/>
        </authorList>
    </citation>
    <scope>NUCLEOTIDE SEQUENCE [LARGE SCALE GENOMIC DNA]</scope>
</reference>
<dbReference type="GeneID" id="63209852"/>
<protein>
    <submittedName>
        <fullName evidence="2">Immunity repressor</fullName>
    </submittedName>
</protein>
<proteinExistence type="predicted"/>
<sequence>MCQSGKPDILIGMSANEERDLLVTVSWMLNRQVRMKEMLSALGMSSSTFYEQKEKGVLNSLDNLMTVADYFGLDKVALQVLFGHLTKDELITYLEREGEVVADDEETLDPPKATILKVVRRQKPRTTNKPKARTDIPPL</sequence>
<feature type="region of interest" description="Disordered" evidence="1">
    <location>
        <begin position="119"/>
        <end position="139"/>
    </location>
</feature>
<evidence type="ECO:0000256" key="1">
    <source>
        <dbReference type="SAM" id="MobiDB-lite"/>
    </source>
</evidence>
<dbReference type="KEGG" id="vg:63209852"/>
<feature type="compositionally biased region" description="Basic residues" evidence="1">
    <location>
        <begin position="119"/>
        <end position="131"/>
    </location>
</feature>
<evidence type="ECO:0000313" key="2">
    <source>
        <dbReference type="EMBL" id="AXH67845.1"/>
    </source>
</evidence>
<accession>A0A345MBH4</accession>
<dbReference type="RefSeq" id="YP_010013269.1">
    <property type="nucleotide sequence ID" value="NC_053510.1"/>
</dbReference>
<evidence type="ECO:0000313" key="3">
    <source>
        <dbReference type="Proteomes" id="UP000258832"/>
    </source>
</evidence>
<dbReference type="Proteomes" id="UP000258832">
    <property type="component" value="Segment"/>
</dbReference>
<organism evidence="2 3">
    <name type="scientific">Mycobacterium phage Bromden</name>
    <dbReference type="NCBI Taxonomy" id="2283252"/>
    <lineage>
        <taxon>Viruses</taxon>
        <taxon>Duplodnaviria</taxon>
        <taxon>Heunggongvirae</taxon>
        <taxon>Uroviricota</taxon>
        <taxon>Caudoviricetes</taxon>
        <taxon>Vilmaviridae</taxon>
        <taxon>Lclasvirinae</taxon>
        <taxon>Bromdenvirus</taxon>
        <taxon>Bromdenvirus bromden</taxon>
    </lineage>
</organism>